<dbReference type="GeneID" id="19203471"/>
<dbReference type="EMBL" id="JH711581">
    <property type="protein sequence ID" value="EIW78835.1"/>
    <property type="molecule type" value="Genomic_DNA"/>
</dbReference>
<name>A0A5M3MJM6_CONPW</name>
<dbReference type="Proteomes" id="UP000053558">
    <property type="component" value="Unassembled WGS sequence"/>
</dbReference>
<comment type="caution">
    <text evidence="2">The sequence shown here is derived from an EMBL/GenBank/DDBJ whole genome shotgun (WGS) entry which is preliminary data.</text>
</comment>
<dbReference type="RefSeq" id="XP_007770607.1">
    <property type="nucleotide sequence ID" value="XM_007772417.1"/>
</dbReference>
<keyword evidence="1" id="KW-0812">Transmembrane</keyword>
<proteinExistence type="predicted"/>
<accession>A0A5M3MJM6</accession>
<evidence type="ECO:0000313" key="3">
    <source>
        <dbReference type="Proteomes" id="UP000053558"/>
    </source>
</evidence>
<gene>
    <name evidence="2" type="ORF">CONPUDRAFT_155552</name>
</gene>
<feature type="transmembrane region" description="Helical" evidence="1">
    <location>
        <begin position="109"/>
        <end position="131"/>
    </location>
</feature>
<keyword evidence="3" id="KW-1185">Reference proteome</keyword>
<protein>
    <submittedName>
        <fullName evidence="2">Uncharacterized protein</fullName>
    </submittedName>
</protein>
<keyword evidence="1" id="KW-1133">Transmembrane helix</keyword>
<feature type="transmembrane region" description="Helical" evidence="1">
    <location>
        <begin position="68"/>
        <end position="89"/>
    </location>
</feature>
<keyword evidence="1" id="KW-0472">Membrane</keyword>
<organism evidence="2 3">
    <name type="scientific">Coniophora puteana (strain RWD-64-598)</name>
    <name type="common">Brown rot fungus</name>
    <dbReference type="NCBI Taxonomy" id="741705"/>
    <lineage>
        <taxon>Eukaryota</taxon>
        <taxon>Fungi</taxon>
        <taxon>Dikarya</taxon>
        <taxon>Basidiomycota</taxon>
        <taxon>Agaricomycotina</taxon>
        <taxon>Agaricomycetes</taxon>
        <taxon>Agaricomycetidae</taxon>
        <taxon>Boletales</taxon>
        <taxon>Coniophorineae</taxon>
        <taxon>Coniophoraceae</taxon>
        <taxon>Coniophora</taxon>
    </lineage>
</organism>
<feature type="transmembrane region" description="Helical" evidence="1">
    <location>
        <begin position="37"/>
        <end position="56"/>
    </location>
</feature>
<evidence type="ECO:0000313" key="2">
    <source>
        <dbReference type="EMBL" id="EIW78835.1"/>
    </source>
</evidence>
<reference evidence="3" key="1">
    <citation type="journal article" date="2012" name="Science">
        <title>The Paleozoic origin of enzymatic lignin decomposition reconstructed from 31 fungal genomes.</title>
        <authorList>
            <person name="Floudas D."/>
            <person name="Binder M."/>
            <person name="Riley R."/>
            <person name="Barry K."/>
            <person name="Blanchette R.A."/>
            <person name="Henrissat B."/>
            <person name="Martinez A.T."/>
            <person name="Otillar R."/>
            <person name="Spatafora J.W."/>
            <person name="Yadav J.S."/>
            <person name="Aerts A."/>
            <person name="Benoit I."/>
            <person name="Boyd A."/>
            <person name="Carlson A."/>
            <person name="Copeland A."/>
            <person name="Coutinho P.M."/>
            <person name="de Vries R.P."/>
            <person name="Ferreira P."/>
            <person name="Findley K."/>
            <person name="Foster B."/>
            <person name="Gaskell J."/>
            <person name="Glotzer D."/>
            <person name="Gorecki P."/>
            <person name="Heitman J."/>
            <person name="Hesse C."/>
            <person name="Hori C."/>
            <person name="Igarashi K."/>
            <person name="Jurgens J.A."/>
            <person name="Kallen N."/>
            <person name="Kersten P."/>
            <person name="Kohler A."/>
            <person name="Kuees U."/>
            <person name="Kumar T.K.A."/>
            <person name="Kuo A."/>
            <person name="LaButti K."/>
            <person name="Larrondo L.F."/>
            <person name="Lindquist E."/>
            <person name="Ling A."/>
            <person name="Lombard V."/>
            <person name="Lucas S."/>
            <person name="Lundell T."/>
            <person name="Martin R."/>
            <person name="McLaughlin D.J."/>
            <person name="Morgenstern I."/>
            <person name="Morin E."/>
            <person name="Murat C."/>
            <person name="Nagy L.G."/>
            <person name="Nolan M."/>
            <person name="Ohm R.A."/>
            <person name="Patyshakuliyeva A."/>
            <person name="Rokas A."/>
            <person name="Ruiz-Duenas F.J."/>
            <person name="Sabat G."/>
            <person name="Salamov A."/>
            <person name="Samejima M."/>
            <person name="Schmutz J."/>
            <person name="Slot J.C."/>
            <person name="St John F."/>
            <person name="Stenlid J."/>
            <person name="Sun H."/>
            <person name="Sun S."/>
            <person name="Syed K."/>
            <person name="Tsang A."/>
            <person name="Wiebenga A."/>
            <person name="Young D."/>
            <person name="Pisabarro A."/>
            <person name="Eastwood D.C."/>
            <person name="Martin F."/>
            <person name="Cullen D."/>
            <person name="Grigoriev I.V."/>
            <person name="Hibbett D.S."/>
        </authorList>
    </citation>
    <scope>NUCLEOTIDE SEQUENCE [LARGE SCALE GENOMIC DNA]</scope>
    <source>
        <strain evidence="3">RWD-64-598 SS2</strain>
    </source>
</reference>
<sequence length="157" mass="17777">MGMLSRRADALNLDPSTEIVYDGYVPVTFLWNILPEAILYGALAVLLVLDIYVITTRAKRKIVTVNKPVLVVVTLMFLVATTHIVANIYQSYVDMSENGIRLGNIDLGVAQIVQVAAFLMQMWVGDGFMLYRLWKIWDKDKRVTIPMLVGFLVNIRE</sequence>
<dbReference type="KEGG" id="cput:CONPUDRAFT_155552"/>
<evidence type="ECO:0000256" key="1">
    <source>
        <dbReference type="SAM" id="Phobius"/>
    </source>
</evidence>
<dbReference type="AlphaFoldDB" id="A0A5M3MJM6"/>